<evidence type="ECO:0000313" key="1">
    <source>
        <dbReference type="EMBL" id="OMP09302.1"/>
    </source>
</evidence>
<evidence type="ECO:0000313" key="2">
    <source>
        <dbReference type="Proteomes" id="UP000187203"/>
    </source>
</evidence>
<dbReference type="AlphaFoldDB" id="A0A1R3KQC4"/>
<proteinExistence type="predicted"/>
<dbReference type="Proteomes" id="UP000187203">
    <property type="component" value="Unassembled WGS sequence"/>
</dbReference>
<comment type="caution">
    <text evidence="1">The sequence shown here is derived from an EMBL/GenBank/DDBJ whole genome shotgun (WGS) entry which is preliminary data.</text>
</comment>
<sequence length="43" mass="4798">MGFATDNGASLNQLWQMKSVGKLINPYQIITTGRDPSQTPRVY</sequence>
<name>A0A1R3KQC4_9ROSI</name>
<keyword evidence="2" id="KW-1185">Reference proteome</keyword>
<accession>A0A1R3KQC4</accession>
<protein>
    <submittedName>
        <fullName evidence="1">Uncharacterized protein</fullName>
    </submittedName>
</protein>
<organism evidence="1 2">
    <name type="scientific">Corchorus olitorius</name>
    <dbReference type="NCBI Taxonomy" id="93759"/>
    <lineage>
        <taxon>Eukaryota</taxon>
        <taxon>Viridiplantae</taxon>
        <taxon>Streptophyta</taxon>
        <taxon>Embryophyta</taxon>
        <taxon>Tracheophyta</taxon>
        <taxon>Spermatophyta</taxon>
        <taxon>Magnoliopsida</taxon>
        <taxon>eudicotyledons</taxon>
        <taxon>Gunneridae</taxon>
        <taxon>Pentapetalae</taxon>
        <taxon>rosids</taxon>
        <taxon>malvids</taxon>
        <taxon>Malvales</taxon>
        <taxon>Malvaceae</taxon>
        <taxon>Grewioideae</taxon>
        <taxon>Apeibeae</taxon>
        <taxon>Corchorus</taxon>
    </lineage>
</organism>
<dbReference type="EMBL" id="AWUE01012380">
    <property type="protein sequence ID" value="OMP09302.1"/>
    <property type="molecule type" value="Genomic_DNA"/>
</dbReference>
<gene>
    <name evidence="1" type="ORF">COLO4_05609</name>
</gene>
<reference evidence="2" key="1">
    <citation type="submission" date="2013-09" db="EMBL/GenBank/DDBJ databases">
        <title>Corchorus olitorius genome sequencing.</title>
        <authorList>
            <person name="Alam M."/>
            <person name="Haque M.S."/>
            <person name="Islam M.S."/>
            <person name="Emdad E.M."/>
            <person name="Islam M.M."/>
            <person name="Ahmed B."/>
            <person name="Halim A."/>
            <person name="Hossen Q.M.M."/>
            <person name="Hossain M.Z."/>
            <person name="Ahmed R."/>
            <person name="Khan M.M."/>
            <person name="Islam R."/>
            <person name="Rashid M.M."/>
            <person name="Khan S.A."/>
            <person name="Rahman M.S."/>
            <person name="Alam M."/>
            <person name="Yahiya A.S."/>
            <person name="Khan M.S."/>
            <person name="Azam M.S."/>
            <person name="Haque T."/>
            <person name="Lashkar M.Z.H."/>
            <person name="Akhand A.I."/>
            <person name="Morshed G."/>
            <person name="Roy S."/>
            <person name="Uddin K.S."/>
            <person name="Rabeya T."/>
            <person name="Hossain A.S."/>
            <person name="Chowdhury A."/>
            <person name="Snigdha A.R."/>
            <person name="Mortoza M.S."/>
            <person name="Matin S.A."/>
            <person name="Hoque S.M.E."/>
            <person name="Islam M.K."/>
            <person name="Roy D.K."/>
            <person name="Haider R."/>
            <person name="Moosa M.M."/>
            <person name="Elias S.M."/>
            <person name="Hasan A.M."/>
            <person name="Jahan S."/>
            <person name="Shafiuddin M."/>
            <person name="Mahmood N."/>
            <person name="Shommy N.S."/>
        </authorList>
    </citation>
    <scope>NUCLEOTIDE SEQUENCE [LARGE SCALE GENOMIC DNA]</scope>
    <source>
        <strain evidence="2">cv. O-4</strain>
    </source>
</reference>